<evidence type="ECO:0000313" key="1">
    <source>
        <dbReference type="EMBL" id="AHK63638.1"/>
    </source>
</evidence>
<protein>
    <submittedName>
        <fullName evidence="1">Uncharacterized protein</fullName>
    </submittedName>
</protein>
<evidence type="ECO:0000313" key="2">
    <source>
        <dbReference type="Proteomes" id="UP000019433"/>
    </source>
</evidence>
<proteinExistence type="predicted"/>
<sequence>MRYNKPLKSLIDLRAKIVKDFQIKRNKNEEEEVYFYGINKVLCKHKYRAYLRCF</sequence>
<organism evidence="1 2">
    <name type="scientific">Chlamydia avium 10DC88</name>
    <dbReference type="NCBI Taxonomy" id="1229831"/>
    <lineage>
        <taxon>Bacteria</taxon>
        <taxon>Pseudomonadati</taxon>
        <taxon>Chlamydiota</taxon>
        <taxon>Chlamydiia</taxon>
        <taxon>Chlamydiales</taxon>
        <taxon>Chlamydiaceae</taxon>
        <taxon>Chlamydia/Chlamydophila group</taxon>
        <taxon>Chlamydia</taxon>
    </lineage>
</organism>
<dbReference type="STRING" id="1229831.M832_07890"/>
<dbReference type="AlphaFoldDB" id="W8JS24"/>
<dbReference type="Proteomes" id="UP000019433">
    <property type="component" value="Chromosome"/>
</dbReference>
<name>W8JS24_9CHLA</name>
<accession>W8JS24</accession>
<reference evidence="1 2" key="1">
    <citation type="journal article" date="2014" name="Syst. Appl. Microbiol.">
        <title>Evidence for the existence of two new members of the family Chlamydiaceae and proposal of Chlamydia avium sp. nov. and Chlamydia gallinacea sp. nov.</title>
        <authorList>
            <person name="Sachse K."/>
            <person name="Laroucau K."/>
            <person name="Riege K."/>
            <person name="Wehner S."/>
            <person name="Dilcher M."/>
            <person name="Creasy H.H."/>
            <person name="Weidmann M."/>
            <person name="Myers G."/>
            <person name="Vorimore F."/>
            <person name="Vicari N."/>
            <person name="Magnino S."/>
            <person name="Liebler-Tenorio E."/>
            <person name="Ruettger A."/>
            <person name="Bavoil P.M."/>
            <person name="Hufert F.T."/>
            <person name="Rossello-Mora R."/>
            <person name="Marz M."/>
        </authorList>
    </citation>
    <scope>NUCLEOTIDE SEQUENCE [LARGE SCALE GENOMIC DNA]</scope>
    <source>
        <strain evidence="1 2">10DC88</strain>
    </source>
</reference>
<dbReference type="HOGENOM" id="CLU_3041704_0_0_0"/>
<gene>
    <name evidence="1" type="ORF">M832_07890</name>
</gene>
<dbReference type="KEGG" id="cav:M832_07890"/>
<dbReference type="EMBL" id="CP006571">
    <property type="protein sequence ID" value="AHK63638.1"/>
    <property type="molecule type" value="Genomic_DNA"/>
</dbReference>